<gene>
    <name evidence="7" type="ORF">VFH_IV039400</name>
</gene>
<protein>
    <recommendedName>
        <fullName evidence="6">GRF-type domain-containing protein</fullName>
    </recommendedName>
</protein>
<dbReference type="EMBL" id="OX451739">
    <property type="protein sequence ID" value="CAI8607466.1"/>
    <property type="molecule type" value="Genomic_DNA"/>
</dbReference>
<keyword evidence="3" id="KW-0862">Zinc</keyword>
<evidence type="ECO:0000256" key="5">
    <source>
        <dbReference type="SAM" id="Phobius"/>
    </source>
</evidence>
<sequence length="129" mass="15161">MSQKSVSNPSYRNRSVIHECHCGIDAPLMTAWTDSNPGRRFFGCGMYKVQGFKKCSNFVWLDEEMNPRAKEVIGNLLHNLNEEKHRVKESMLKEEETRMKIKFLKKQLKFNWFITIFVLVAFIATIIMK</sequence>
<keyword evidence="5" id="KW-1133">Transmembrane helix</keyword>
<dbReference type="PROSITE" id="PS51999">
    <property type="entry name" value="ZF_GRF"/>
    <property type="match status" value="1"/>
</dbReference>
<evidence type="ECO:0000256" key="3">
    <source>
        <dbReference type="ARBA" id="ARBA00022833"/>
    </source>
</evidence>
<evidence type="ECO:0000313" key="8">
    <source>
        <dbReference type="Proteomes" id="UP001157006"/>
    </source>
</evidence>
<keyword evidence="5" id="KW-0472">Membrane</keyword>
<organism evidence="7 8">
    <name type="scientific">Vicia faba</name>
    <name type="common">Broad bean</name>
    <name type="synonym">Faba vulgaris</name>
    <dbReference type="NCBI Taxonomy" id="3906"/>
    <lineage>
        <taxon>Eukaryota</taxon>
        <taxon>Viridiplantae</taxon>
        <taxon>Streptophyta</taxon>
        <taxon>Embryophyta</taxon>
        <taxon>Tracheophyta</taxon>
        <taxon>Spermatophyta</taxon>
        <taxon>Magnoliopsida</taxon>
        <taxon>eudicotyledons</taxon>
        <taxon>Gunneridae</taxon>
        <taxon>Pentapetalae</taxon>
        <taxon>rosids</taxon>
        <taxon>fabids</taxon>
        <taxon>Fabales</taxon>
        <taxon>Fabaceae</taxon>
        <taxon>Papilionoideae</taxon>
        <taxon>50 kb inversion clade</taxon>
        <taxon>NPAAA clade</taxon>
        <taxon>Hologalegina</taxon>
        <taxon>IRL clade</taxon>
        <taxon>Fabeae</taxon>
        <taxon>Vicia</taxon>
    </lineage>
</organism>
<evidence type="ECO:0000256" key="2">
    <source>
        <dbReference type="ARBA" id="ARBA00022771"/>
    </source>
</evidence>
<proteinExistence type="predicted"/>
<evidence type="ECO:0000256" key="1">
    <source>
        <dbReference type="ARBA" id="ARBA00022723"/>
    </source>
</evidence>
<evidence type="ECO:0000259" key="6">
    <source>
        <dbReference type="PROSITE" id="PS51999"/>
    </source>
</evidence>
<keyword evidence="2 4" id="KW-0863">Zinc-finger</keyword>
<reference evidence="7 8" key="1">
    <citation type="submission" date="2023-01" db="EMBL/GenBank/DDBJ databases">
        <authorList>
            <person name="Kreplak J."/>
        </authorList>
    </citation>
    <scope>NUCLEOTIDE SEQUENCE [LARGE SCALE GENOMIC DNA]</scope>
</reference>
<accession>A0AAV1AB29</accession>
<dbReference type="PANTHER" id="PTHR33248">
    <property type="entry name" value="ZINC ION-BINDING PROTEIN"/>
    <property type="match status" value="1"/>
</dbReference>
<dbReference type="InterPro" id="IPR010666">
    <property type="entry name" value="Znf_GRF"/>
</dbReference>
<name>A0AAV1AB29_VICFA</name>
<feature type="domain" description="GRF-type" evidence="6">
    <location>
        <begin position="20"/>
        <end position="64"/>
    </location>
</feature>
<keyword evidence="5" id="KW-0812">Transmembrane</keyword>
<evidence type="ECO:0000256" key="4">
    <source>
        <dbReference type="PROSITE-ProRule" id="PRU01343"/>
    </source>
</evidence>
<dbReference type="GO" id="GO:0008270">
    <property type="term" value="F:zinc ion binding"/>
    <property type="evidence" value="ECO:0007669"/>
    <property type="project" value="UniProtKB-KW"/>
</dbReference>
<keyword evidence="1" id="KW-0479">Metal-binding</keyword>
<feature type="transmembrane region" description="Helical" evidence="5">
    <location>
        <begin position="108"/>
        <end position="128"/>
    </location>
</feature>
<dbReference type="Proteomes" id="UP001157006">
    <property type="component" value="Chromosome 4"/>
</dbReference>
<dbReference type="AlphaFoldDB" id="A0AAV1AB29"/>
<keyword evidence="8" id="KW-1185">Reference proteome</keyword>
<evidence type="ECO:0000313" key="7">
    <source>
        <dbReference type="EMBL" id="CAI8607466.1"/>
    </source>
</evidence>